<feature type="compositionally biased region" description="Low complexity" evidence="4">
    <location>
        <begin position="63"/>
        <end position="74"/>
    </location>
</feature>
<proteinExistence type="predicted"/>
<reference evidence="6 7" key="1">
    <citation type="submission" date="2017-04" db="EMBL/GenBank/DDBJ databases">
        <title>Genome sequencing of [Candida] sorbophila.</title>
        <authorList>
            <person name="Ahn J.O."/>
        </authorList>
    </citation>
    <scope>NUCLEOTIDE SEQUENCE [LARGE SCALE GENOMIC DNA]</scope>
    <source>
        <strain evidence="6 7">DS02</strain>
    </source>
</reference>
<feature type="compositionally biased region" description="Low complexity" evidence="4">
    <location>
        <begin position="183"/>
        <end position="199"/>
    </location>
</feature>
<organism evidence="6 7">
    <name type="scientific">Wickerhamiella sorbophila</name>
    <dbReference type="NCBI Taxonomy" id="45607"/>
    <lineage>
        <taxon>Eukaryota</taxon>
        <taxon>Fungi</taxon>
        <taxon>Dikarya</taxon>
        <taxon>Ascomycota</taxon>
        <taxon>Saccharomycotina</taxon>
        <taxon>Dipodascomycetes</taxon>
        <taxon>Dipodascales</taxon>
        <taxon>Trichomonascaceae</taxon>
        <taxon>Wickerhamiella</taxon>
    </lineage>
</organism>
<accession>A0A2T0FCY0</accession>
<protein>
    <submittedName>
        <fullName evidence="6">SWI/SNF chromatin-remodeling complex subunit sol1</fullName>
    </submittedName>
</protein>
<dbReference type="Proteomes" id="UP000238350">
    <property type="component" value="Unassembled WGS sequence"/>
</dbReference>
<dbReference type="CDD" id="cd16100">
    <property type="entry name" value="ARID"/>
    <property type="match status" value="1"/>
</dbReference>
<dbReference type="GO" id="GO:0006357">
    <property type="term" value="P:regulation of transcription by RNA polymerase II"/>
    <property type="evidence" value="ECO:0007669"/>
    <property type="project" value="TreeGrafter"/>
</dbReference>
<dbReference type="PROSITE" id="PS51011">
    <property type="entry name" value="ARID"/>
    <property type="match status" value="1"/>
</dbReference>
<evidence type="ECO:0000256" key="4">
    <source>
        <dbReference type="SAM" id="MobiDB-lite"/>
    </source>
</evidence>
<dbReference type="SMART" id="SM00501">
    <property type="entry name" value="BRIGHT"/>
    <property type="match status" value="1"/>
</dbReference>
<dbReference type="OrthoDB" id="1938591at2759"/>
<name>A0A2T0FCY0_9ASCO</name>
<dbReference type="EMBL" id="NDIQ01000001">
    <property type="protein sequence ID" value="PRT52862.1"/>
    <property type="molecule type" value="Genomic_DNA"/>
</dbReference>
<feature type="compositionally biased region" description="Low complexity" evidence="4">
    <location>
        <begin position="128"/>
        <end position="153"/>
    </location>
</feature>
<feature type="region of interest" description="Disordered" evidence="4">
    <location>
        <begin position="38"/>
        <end position="456"/>
    </location>
</feature>
<dbReference type="Gene3D" id="1.10.150.60">
    <property type="entry name" value="ARID DNA-binding domain"/>
    <property type="match status" value="1"/>
</dbReference>
<dbReference type="SMART" id="SM01014">
    <property type="entry name" value="ARID"/>
    <property type="match status" value="1"/>
</dbReference>
<evidence type="ECO:0000313" key="7">
    <source>
        <dbReference type="Proteomes" id="UP000238350"/>
    </source>
</evidence>
<dbReference type="PANTHER" id="PTHR13964">
    <property type="entry name" value="RBP-RELATED"/>
    <property type="match status" value="1"/>
</dbReference>
<keyword evidence="1" id="KW-0805">Transcription regulation</keyword>
<dbReference type="GO" id="GO:0000976">
    <property type="term" value="F:transcription cis-regulatory region binding"/>
    <property type="evidence" value="ECO:0007669"/>
    <property type="project" value="TreeGrafter"/>
</dbReference>
<dbReference type="STRING" id="45607.A0A2T0FCY0"/>
<evidence type="ECO:0000256" key="1">
    <source>
        <dbReference type="ARBA" id="ARBA00023015"/>
    </source>
</evidence>
<keyword evidence="3" id="KW-0539">Nucleus</keyword>
<evidence type="ECO:0000256" key="3">
    <source>
        <dbReference type="ARBA" id="ARBA00023242"/>
    </source>
</evidence>
<gene>
    <name evidence="6" type="ORF">B9G98_00482</name>
</gene>
<dbReference type="SUPFAM" id="SSF46774">
    <property type="entry name" value="ARID-like"/>
    <property type="match status" value="1"/>
</dbReference>
<evidence type="ECO:0000259" key="5">
    <source>
        <dbReference type="PROSITE" id="PS51011"/>
    </source>
</evidence>
<evidence type="ECO:0000256" key="2">
    <source>
        <dbReference type="ARBA" id="ARBA00023163"/>
    </source>
</evidence>
<comment type="caution">
    <text evidence="6">The sequence shown here is derived from an EMBL/GenBank/DDBJ whole genome shotgun (WGS) entry which is preliminary data.</text>
</comment>
<dbReference type="GO" id="GO:0005634">
    <property type="term" value="C:nucleus"/>
    <property type="evidence" value="ECO:0007669"/>
    <property type="project" value="TreeGrafter"/>
</dbReference>
<dbReference type="PANTHER" id="PTHR13964:SF27">
    <property type="entry name" value="HAT-TRICK, ISOFORM D"/>
    <property type="match status" value="1"/>
</dbReference>
<dbReference type="InterPro" id="IPR051232">
    <property type="entry name" value="ARID/SWI1_ChromRemod"/>
</dbReference>
<feature type="compositionally biased region" description="Low complexity" evidence="4">
    <location>
        <begin position="328"/>
        <end position="355"/>
    </location>
</feature>
<feature type="compositionally biased region" description="Pro residues" evidence="4">
    <location>
        <begin position="1353"/>
        <end position="1365"/>
    </location>
</feature>
<feature type="compositionally biased region" description="Low complexity" evidence="4">
    <location>
        <begin position="217"/>
        <end position="228"/>
    </location>
</feature>
<feature type="region of interest" description="Disordered" evidence="4">
    <location>
        <begin position="1347"/>
        <end position="1374"/>
    </location>
</feature>
<keyword evidence="7" id="KW-1185">Reference proteome</keyword>
<feature type="compositionally biased region" description="Polar residues" evidence="4">
    <location>
        <begin position="164"/>
        <end position="175"/>
    </location>
</feature>
<sequence>MSGEFESPYFDADFTSGLGDGTDADLVFLDVDLAGDQRGKPDLSGAFDPDARWDPGLGSQDFANAPAAARTAHASPMPPQLGEISVTDPSKPHSGTPQVPHMTPHMPNMPVPGKHNGFDNSPMIPGSPHMQMGMMPGQPLQPGQPPQHQLHQPYGDQAPPRSMPGQNAGQAQNTRGPQGGPQGSQLPQQAQGPQRTPGPQGMGIQGQTPGPGGQQGPGSPQGHPMMQQAPPPRQQTVSRQRMHPGRIQLPRQDMSQAFNMPQGIPGQPMPMNHGMNQNQYGMPGSDMPMSNGRMGQQPPRRLISPVSPKSEMALRGMPSQPQQPPQPSQQQQSRMGWQPQQPMQQQPPKQVQQAQMRARPRQGVPPGMAQSPVQQNSVPGPGGPQMTLAGYMSQNWRAPHPDGTPQSPDPATAAAAAARGQMDTRAQLAHAQQLRQRQLARAAQAQGGQDSLGGMVPPQNVGQAAAVRRLQGQVSAGVPGGPVGGLTNVGGVVTATPMGHPGMPPPLKRRRVRQPNPKAAAEAVRMSLLAVYMLLSSNEDTEIDARALLAKVDEVPAQKRSPLLAHALGKVGVPTPGSVRFPYREIPPELFSYVLGKFMETQTNGAAGRPVVDGRRINLYVLFVSVQACGGFTGTSKRLKWLKIANHLQVPLTTRNVIALINIYVKLLLPFELAYMESAAFRQRLLITTTVVRSHMRRGQDIGPGRRQADMFAAIRTLRLRARAQALARARGHPIPPLFPPHILGRVRPNGVPPSNSDPNSRGDVTGASAGWRTRARIAKAMREMNLHPRYGKQKGAVENGGNGDRRLYDRDKLFEVDVKDDAYIPHVKQRTRYGGRDLRSLVLLGTEIENWRPDVAFPFDLATVDLRAIKMSLASRDVAEVRQALDKLIVVTTDPHVHISLQHCPFLLANLCEVVQLILEPLLGDRSKINKPHRGVMSVDAPTDDEQIWSVGDRIFSSLKLREAKREDIVVSVSSTTGSELEPVTVHVEGVSETIETAKRWHKHDKDVAAKKAENLLQSQRIRAEHVAAASVRKGLEAEKAGKPMPAFGFVNYTKRYERIEEELQSLQPHQDEQNEFFVGAACSRLLAATCVLRNLSFAEPNRPLIARKPNFQSLLWSLLYALAENPCLLDHEIRTLDLCKDLLVLLSNISLHWILTDPKHTLVLILFLLSFSVQESPYTSEGDVEFAECDMEVHRSIGNAVDVFCKLTARASNREIIEAVLRDTITDPDYRVLIKRYLNGRPHLEPCEFLTKMFSLAVSVMPSSRFRPAAREMDSRRPFLLLSALSADTLVSMIPNDEDQPDDAPTPWRGVNIAAQWLASRDHFGNRLLRAINFMAMVVISANPQSVPRQPGMPPQPGMPDPSRPQNGPENMEQMRPFQLVTRHGVDILQTLYRKARMSMPMYSLGVFPTVEHLLGNMMAGEMEKNVVRLLSTLYDDSILYTAANMGAKRKQSD</sequence>
<feature type="domain" description="ARID" evidence="5">
    <location>
        <begin position="585"/>
        <end position="676"/>
    </location>
</feature>
<dbReference type="Pfam" id="PF01388">
    <property type="entry name" value="ARID"/>
    <property type="match status" value="1"/>
</dbReference>
<dbReference type="RefSeq" id="XP_024662808.1">
    <property type="nucleotide sequence ID" value="XM_024807040.1"/>
</dbReference>
<keyword evidence="2" id="KW-0804">Transcription</keyword>
<dbReference type="InterPro" id="IPR036431">
    <property type="entry name" value="ARID_dom_sf"/>
</dbReference>
<dbReference type="GeneID" id="36514231"/>
<feature type="compositionally biased region" description="Low complexity" evidence="4">
    <location>
        <begin position="260"/>
        <end position="271"/>
    </location>
</feature>
<evidence type="ECO:0000313" key="6">
    <source>
        <dbReference type="EMBL" id="PRT52862.1"/>
    </source>
</evidence>
<dbReference type="InterPro" id="IPR001606">
    <property type="entry name" value="ARID_dom"/>
</dbReference>
<feature type="compositionally biased region" description="Low complexity" evidence="4">
    <location>
        <begin position="425"/>
        <end position="446"/>
    </location>
</feature>
<feature type="region of interest" description="Disordered" evidence="4">
    <location>
        <begin position="748"/>
        <end position="769"/>
    </location>
</feature>
<feature type="compositionally biased region" description="Gly residues" evidence="4">
    <location>
        <begin position="200"/>
        <end position="216"/>
    </location>
</feature>